<dbReference type="PANTHER" id="PTHR22929:SF0">
    <property type="entry name" value="TRANSCRIPTION FACTOR TFIIIB COMPONENT B'' HOMOLOG"/>
    <property type="match status" value="1"/>
</dbReference>
<feature type="compositionally biased region" description="Polar residues" evidence="1">
    <location>
        <begin position="1318"/>
        <end position="1327"/>
    </location>
</feature>
<feature type="compositionally biased region" description="Low complexity" evidence="1">
    <location>
        <begin position="49"/>
        <end position="62"/>
    </location>
</feature>
<reference evidence="3 4" key="1">
    <citation type="submission" date="2019-04" db="EMBL/GenBank/DDBJ databases">
        <title>Draft genome of the big-headed turtle Platysternon megacephalum.</title>
        <authorList>
            <person name="Gong S."/>
        </authorList>
    </citation>
    <scope>NUCLEOTIDE SEQUENCE [LARGE SCALE GENOMIC DNA]</scope>
    <source>
        <strain evidence="3">DO16091913</strain>
        <tissue evidence="3">Muscle</tissue>
    </source>
</reference>
<feature type="region of interest" description="Disordered" evidence="1">
    <location>
        <begin position="1214"/>
        <end position="1339"/>
    </location>
</feature>
<proteinExistence type="predicted"/>
<dbReference type="Pfam" id="PF15963">
    <property type="entry name" value="Myb_DNA-bind_7"/>
    <property type="match status" value="1"/>
</dbReference>
<feature type="compositionally biased region" description="Basic and acidic residues" evidence="1">
    <location>
        <begin position="2411"/>
        <end position="2420"/>
    </location>
</feature>
<dbReference type="InterPro" id="IPR009057">
    <property type="entry name" value="Homeodomain-like_sf"/>
</dbReference>
<feature type="compositionally biased region" description="Polar residues" evidence="1">
    <location>
        <begin position="684"/>
        <end position="699"/>
    </location>
</feature>
<dbReference type="PANTHER" id="PTHR22929">
    <property type="entry name" value="RNA POLYMERASE III TRANSCRIPTION INITIATION FACTOR B"/>
    <property type="match status" value="1"/>
</dbReference>
<gene>
    <name evidence="3" type="ORF">DR999_PMT00597</name>
</gene>
<comment type="caution">
    <text evidence="3">The sequence shown here is derived from an EMBL/GenBank/DDBJ whole genome shotgun (WGS) entry which is preliminary data.</text>
</comment>
<feature type="region of interest" description="Disordered" evidence="1">
    <location>
        <begin position="259"/>
        <end position="282"/>
    </location>
</feature>
<evidence type="ECO:0000313" key="4">
    <source>
        <dbReference type="Proteomes" id="UP000297703"/>
    </source>
</evidence>
<feature type="compositionally biased region" description="Polar residues" evidence="1">
    <location>
        <begin position="2191"/>
        <end position="2211"/>
    </location>
</feature>
<feature type="compositionally biased region" description="Basic residues" evidence="1">
    <location>
        <begin position="485"/>
        <end position="509"/>
    </location>
</feature>
<feature type="domain" description="Myb-like" evidence="2">
    <location>
        <begin position="403"/>
        <end position="451"/>
    </location>
</feature>
<dbReference type="EMBL" id="QXTE01000003">
    <property type="protein sequence ID" value="TFK15723.1"/>
    <property type="molecule type" value="Genomic_DNA"/>
</dbReference>
<feature type="compositionally biased region" description="Basic and acidic residues" evidence="1">
    <location>
        <begin position="808"/>
        <end position="837"/>
    </location>
</feature>
<feature type="compositionally biased region" description="Polar residues" evidence="1">
    <location>
        <begin position="1160"/>
        <end position="1174"/>
    </location>
</feature>
<dbReference type="SMART" id="SM00717">
    <property type="entry name" value="SANT"/>
    <property type="match status" value="1"/>
</dbReference>
<evidence type="ECO:0000313" key="3">
    <source>
        <dbReference type="EMBL" id="TFK15723.1"/>
    </source>
</evidence>
<dbReference type="GO" id="GO:0001156">
    <property type="term" value="F:TFIIIC-class transcription factor complex binding"/>
    <property type="evidence" value="ECO:0007669"/>
    <property type="project" value="TreeGrafter"/>
</dbReference>
<feature type="region of interest" description="Disordered" evidence="1">
    <location>
        <begin position="1020"/>
        <end position="1109"/>
    </location>
</feature>
<evidence type="ECO:0000259" key="2">
    <source>
        <dbReference type="SMART" id="SM00717"/>
    </source>
</evidence>
<feature type="compositionally biased region" description="Basic and acidic residues" evidence="1">
    <location>
        <begin position="890"/>
        <end position="908"/>
    </location>
</feature>
<feature type="region of interest" description="Disordered" evidence="1">
    <location>
        <begin position="2276"/>
        <end position="2312"/>
    </location>
</feature>
<feature type="region of interest" description="Disordered" evidence="1">
    <location>
        <begin position="1353"/>
        <end position="1518"/>
    </location>
</feature>
<organism evidence="3 4">
    <name type="scientific">Platysternon megacephalum</name>
    <name type="common">big-headed turtle</name>
    <dbReference type="NCBI Taxonomy" id="55544"/>
    <lineage>
        <taxon>Eukaryota</taxon>
        <taxon>Metazoa</taxon>
        <taxon>Chordata</taxon>
        <taxon>Craniata</taxon>
        <taxon>Vertebrata</taxon>
        <taxon>Euteleostomi</taxon>
        <taxon>Archelosauria</taxon>
        <taxon>Testudinata</taxon>
        <taxon>Testudines</taxon>
        <taxon>Cryptodira</taxon>
        <taxon>Durocryptodira</taxon>
        <taxon>Testudinoidea</taxon>
        <taxon>Platysternidae</taxon>
        <taxon>Platysternon</taxon>
    </lineage>
</organism>
<reference evidence="3 4" key="2">
    <citation type="submission" date="2019-04" db="EMBL/GenBank/DDBJ databases">
        <title>The genome sequence of big-headed turtle.</title>
        <authorList>
            <person name="Gong S."/>
        </authorList>
    </citation>
    <scope>NUCLEOTIDE SEQUENCE [LARGE SCALE GENOMIC DNA]</scope>
    <source>
        <strain evidence="3">DO16091913</strain>
        <tissue evidence="3">Muscle</tissue>
    </source>
</reference>
<feature type="compositionally biased region" description="Basic and acidic residues" evidence="1">
    <location>
        <begin position="1503"/>
        <end position="1513"/>
    </location>
</feature>
<feature type="compositionally biased region" description="Polar residues" evidence="1">
    <location>
        <begin position="137"/>
        <end position="147"/>
    </location>
</feature>
<feature type="compositionally biased region" description="Basic and acidic residues" evidence="1">
    <location>
        <begin position="318"/>
        <end position="327"/>
    </location>
</feature>
<feature type="compositionally biased region" description="Polar residues" evidence="1">
    <location>
        <begin position="2395"/>
        <end position="2410"/>
    </location>
</feature>
<feature type="region of interest" description="Disordered" evidence="1">
    <location>
        <begin position="1835"/>
        <end position="1859"/>
    </location>
</feature>
<feature type="region of interest" description="Disordered" evidence="1">
    <location>
        <begin position="301"/>
        <end position="343"/>
    </location>
</feature>
<dbReference type="SUPFAM" id="SSF46689">
    <property type="entry name" value="Homeodomain-like"/>
    <property type="match status" value="1"/>
</dbReference>
<feature type="region of interest" description="Disordered" evidence="1">
    <location>
        <begin position="483"/>
        <end position="960"/>
    </location>
</feature>
<feature type="compositionally biased region" description="Low complexity" evidence="1">
    <location>
        <begin position="118"/>
        <end position="136"/>
    </location>
</feature>
<feature type="compositionally biased region" description="Polar residues" evidence="1">
    <location>
        <begin position="2363"/>
        <end position="2380"/>
    </location>
</feature>
<dbReference type="OrthoDB" id="272624at2759"/>
<feature type="compositionally biased region" description="Basic and acidic residues" evidence="1">
    <location>
        <begin position="1245"/>
        <end position="1273"/>
    </location>
</feature>
<feature type="compositionally biased region" description="Polar residues" evidence="1">
    <location>
        <begin position="1051"/>
        <end position="1076"/>
    </location>
</feature>
<feature type="region of interest" description="Disordered" evidence="1">
    <location>
        <begin position="1887"/>
        <end position="1917"/>
    </location>
</feature>
<protein>
    <submittedName>
        <fullName evidence="3">V-type proton ATPase subunit S1-like protein</fullName>
    </submittedName>
</protein>
<dbReference type="InterPro" id="IPR039467">
    <property type="entry name" value="TFIIIB_B''_Myb"/>
</dbReference>
<accession>A0A4D9F5T7</accession>
<feature type="region of interest" description="Disordered" evidence="1">
    <location>
        <begin position="1"/>
        <end position="239"/>
    </location>
</feature>
<keyword evidence="4" id="KW-1185">Reference proteome</keyword>
<sequence length="2437" mass="267877">MFRRARLSVKPNVRPGGRGGGCGPSAPAAPEPQLGQDSASLPARQEPQPSATASPGAAAGSRPDPPLQPEGGQQGSRDGRTGGANDDGETRKPADTPLQRRKRISTMPNLAKPRVTLPSAQRSVSKSSQKQVPQSVTNGNSSLQKESYPSEKINTESSPKSPILPEKKTPVPQVPQFSPLKKSVSKEPNVGVTALKNDEILQKNTPCPLKERPTQGRPTQEEMPHTKPPLTKDKQKCSDRERILKAQKLREMLKEELKKERMKRWKNRPTVIEGKTPPDHSKMTMRDLIYYLPENNPMKSSLAEEKKTEKTSTQVQMKEPEEIRAPEHEDEEAETELEEGEENDGPLLVPRVKVAEDGTIILDEESLTVEVLRTKGSCVVEENDPIFERGSTTTYSSFRKSFYTKPWSNKETDMFFLAISMVGTDFSLIGQLFPHRARTEIKNKFKREEKANGWRIDKAFKEKRPFDFEFFAQLLEEVLADEKKRKQKATKRQSSKEKKPHKSRKKQKAKVVSGEADNDQDDPQGVRISDAETEVDAGTAEKENEEALSVSEQTEEQIILEPVTTKKKRKKKKKDDSELEVENLAEEGAAPTKPAKGGKSSNKKKNAVSGMNSDNHTECGEELDVLNQENVDETPVLVEQESHSCLQLNDKTEESDLNLASFQDTSAGLIETESSEPETPDIISGSQDWQPSKSQATGTRNKKGNGEETSEAKNNEVCDLYKPDEKESTAGKSHDSKSETMETEKAAAGKPSMRGCLQRPKPNLARACGKTEAAVQEKSEVKISSPEPTEGAEKMCTMEAGEGNTAEITRDETTGREIKASETESQETEKAVTEKAAMRGRRQRFKPNVVGASGKREAPVQGEGKDKTPQEPEGAVEKQSTDQGNTPDSTRGETTEKDGRISETESQSKEISCLQEGGKQSVLKPAPLMRGRMQRPKPNVGRAPGRQEVSTTTKDVEDEKMEVGEAVKSLIHCENKSDILLTTGDATGNEDILLCSEISEKEATAEAEKVVSVHVKLRSQEKPLGSESCEQEKESLSVDDLEDGSDFGTGDASSQQEEVVAVQTTHLLRNQFQRPKSNLGKEAGGGEVPGVDKDVSEDSTEKDNSLIQCDSKCSMLPDLDKAAKCEVMPSWQSLEKEDPVDSQEVFATPISRQSPKKLSGSESGEQNVSPPSADNQEKTSAVAASCCTLSGGFQRTTHNDSKIFLERLHSKHISQGESKPASLQPAQLVRSRFQRPKPNIGRAVGRKETRATEKDEIEKKTEAEQAALQKDESAGIPSTVHKSKGENEAVSSEASGDKLLGCEKQTPEGESPVPDIYQNVSDEQSSSQEDKPCAIKPAQLMRSWFQRARPNLGRAYGKKEEPVAEKVTAPVEGETEKAEESPLPHRDSDVHLSPKAEMDLAQKDGSDSCGVTSPKRSIQSEKLCSLEKSLSCNNQRDQRKSCMSTDVESRLPNYSERSSSGEESKPSAIKPAQLVRGHLRRPKPNLVRATRKREALEEGENTTEEKTEARNTEEGLVSCGIKSENLTSLLHTSGNLVEVASSSEDSRKKESADSIEAVPPKRSRQSCKFQSPERLSESESQIEQEEDSQPLYAQEKTSDKLIRRQSRRSSEQAGLPKRVSELRTSSASECEVDRCEKGKPRRKIKPNITKGKGLKTAHSKRSGKEHGSSKVTLVTLRASQEEDEDDVDEFELDDEDECFSPEEVNQAPVFVPVGLRSPKPIPVQIEETMEELEISVNVPDVPCITTAEYLSHDLNVVVHPVMQRDENLNASQIEVTTHENPETDTGINDGSTEAAMTLLAMGDPMFQLKISTQGRTQVFPDQDELHMADSLINQPNTEQNAAPSNQSLSSPTNNELVPSEDGNKVILQDQSSGKEASVEIFFKEDAAPSSDHPVPKVNSTPRFARCRLPKPKPNLSRVLGTNRNVYQKSLSPNADVEQFKQVQSEGKALRETIEEQEVDLEWKVRPAENSSAGLQNFGSGSTDLAETENKTRETWEASVELKTPIISPKAEMFLPGLENDPNQSSTGVLPENKPDTVMHNLHEVQLTQTEAVTQEFQQQYITSTKETSVNGSGNEYPEEAEEQTFILTLVEIPADSREYHDASMSLEQALEPLLPAPILLTPVNTGLANVMGEQSSGSLTTTVDKAATSLDNCTGTERLQRASIETNLDQTSWKKHAIDLEESDTPPAKRTPSSSAEDNLANTYKESSVKSTHAPRKIAGRISEKLKTSKKKKLPTSIFVSKTAERGQSESFQKLGTIPVEESACKCSDELVSGMDHEGKEEANEQESSMDICESGRSGHVGSTAALSRSPMLRAGRRPLGFLSLICKSSNAEPGEGAKGNRQRLQKPLIAPSKRSLKRPTPSAENSTDTQESCSLPSTSMLTSAECENIGTAAVQVSSESSEKQASYTKQQEKEEEPTRISEYFFSDIFMEVDDSE</sequence>
<feature type="compositionally biased region" description="Basic and acidic residues" evidence="1">
    <location>
        <begin position="1374"/>
        <end position="1406"/>
    </location>
</feature>
<feature type="compositionally biased region" description="Basic and acidic residues" evidence="1">
    <location>
        <begin position="704"/>
        <end position="747"/>
    </location>
</feature>
<feature type="region of interest" description="Disordered" evidence="1">
    <location>
        <begin position="2178"/>
        <end position="2229"/>
    </location>
</feature>
<name>A0A4D9F5T7_9SAUR</name>
<dbReference type="Proteomes" id="UP000297703">
    <property type="component" value="Unassembled WGS sequence"/>
</dbReference>
<feature type="region of interest" description="Disordered" evidence="1">
    <location>
        <begin position="1132"/>
        <end position="1181"/>
    </location>
</feature>
<feature type="compositionally biased region" description="Basic residues" evidence="1">
    <location>
        <begin position="1652"/>
        <end position="1661"/>
    </location>
</feature>
<feature type="region of interest" description="Disordered" evidence="1">
    <location>
        <begin position="2394"/>
        <end position="2420"/>
    </location>
</feature>
<dbReference type="STRING" id="55544.A0A4D9F5T7"/>
<dbReference type="GO" id="GO:0000126">
    <property type="term" value="C:transcription factor TFIIIB complex"/>
    <property type="evidence" value="ECO:0007669"/>
    <property type="project" value="TreeGrafter"/>
</dbReference>
<feature type="region of interest" description="Disordered" evidence="1">
    <location>
        <begin position="1538"/>
        <end position="1670"/>
    </location>
</feature>
<dbReference type="CDD" id="cd00167">
    <property type="entry name" value="SANT"/>
    <property type="match status" value="1"/>
</dbReference>
<feature type="compositionally biased region" description="Basic and acidic residues" evidence="1">
    <location>
        <begin position="1090"/>
        <end position="1104"/>
    </location>
</feature>
<evidence type="ECO:0000256" key="1">
    <source>
        <dbReference type="SAM" id="MobiDB-lite"/>
    </source>
</evidence>
<feature type="compositionally biased region" description="Acidic residues" evidence="1">
    <location>
        <begin position="328"/>
        <end position="343"/>
    </location>
</feature>
<feature type="region of interest" description="Disordered" evidence="1">
    <location>
        <begin position="2331"/>
        <end position="2380"/>
    </location>
</feature>
<feature type="compositionally biased region" description="Basic and acidic residues" evidence="1">
    <location>
        <begin position="209"/>
        <end position="239"/>
    </location>
</feature>
<dbReference type="InterPro" id="IPR001005">
    <property type="entry name" value="SANT/Myb"/>
</dbReference>
<feature type="compositionally biased region" description="Low complexity" evidence="1">
    <location>
        <begin position="1420"/>
        <end position="1434"/>
    </location>
</feature>
<feature type="compositionally biased region" description="Basic and acidic residues" evidence="1">
    <location>
        <begin position="854"/>
        <end position="880"/>
    </location>
</feature>
<dbReference type="GO" id="GO:0070898">
    <property type="term" value="P:RNA polymerase III preinitiation complex assembly"/>
    <property type="evidence" value="ECO:0007669"/>
    <property type="project" value="TreeGrafter"/>
</dbReference>
<feature type="compositionally biased region" description="Polar residues" evidence="1">
    <location>
        <begin position="1835"/>
        <end position="1856"/>
    </location>
</feature>